<dbReference type="Proteomes" id="UP000216363">
    <property type="component" value="Unassembled WGS sequence"/>
</dbReference>
<proteinExistence type="predicted"/>
<dbReference type="EMBL" id="NNRN01000038">
    <property type="protein sequence ID" value="OYR31605.1"/>
    <property type="molecule type" value="Genomic_DNA"/>
</dbReference>
<evidence type="ECO:0000313" key="1">
    <source>
        <dbReference type="EMBL" id="OYR31605.1"/>
    </source>
</evidence>
<sequence length="39" mass="4827">MHLFRLSFEQIIYLKINDKKLLVKIDFLMFDYEKIISYG</sequence>
<dbReference type="AlphaFoldDB" id="A0A256GWK0"/>
<name>A0A256GWK0_9HYPH</name>
<evidence type="ECO:0000313" key="2">
    <source>
        <dbReference type="Proteomes" id="UP000216363"/>
    </source>
</evidence>
<gene>
    <name evidence="1" type="ORF">CES86_1100</name>
</gene>
<organism evidence="1 2">
    <name type="scientific">Brucella lupini</name>
    <dbReference type="NCBI Taxonomy" id="255457"/>
    <lineage>
        <taxon>Bacteria</taxon>
        <taxon>Pseudomonadati</taxon>
        <taxon>Pseudomonadota</taxon>
        <taxon>Alphaproteobacteria</taxon>
        <taxon>Hyphomicrobiales</taxon>
        <taxon>Brucellaceae</taxon>
        <taxon>Brucella/Ochrobactrum group</taxon>
        <taxon>Brucella</taxon>
    </lineage>
</organism>
<protein>
    <submittedName>
        <fullName evidence="1">Uncharacterized protein</fullName>
    </submittedName>
</protein>
<accession>A0A256GWK0</accession>
<comment type="caution">
    <text evidence="1">The sequence shown here is derived from an EMBL/GenBank/DDBJ whole genome shotgun (WGS) entry which is preliminary data.</text>
</comment>
<reference evidence="1 2" key="1">
    <citation type="submission" date="2017-07" db="EMBL/GenBank/DDBJ databases">
        <title>Draft genome of Ochrobactrum lupini type strain LUP21.</title>
        <authorList>
            <person name="Krzyzanowska D.M."/>
            <person name="Jafra S."/>
        </authorList>
    </citation>
    <scope>NUCLEOTIDE SEQUENCE [LARGE SCALE GENOMIC DNA]</scope>
    <source>
        <strain evidence="1 2">LUP21</strain>
    </source>
</reference>